<keyword evidence="3" id="KW-0503">Monooxygenase</keyword>
<comment type="caution">
    <text evidence="3">The sequence shown here is derived from an EMBL/GenBank/DDBJ whole genome shotgun (WGS) entry which is preliminary data.</text>
</comment>
<organism evidence="3 4">
    <name type="scientific">Thermocatellispora tengchongensis</name>
    <dbReference type="NCBI Taxonomy" id="1073253"/>
    <lineage>
        <taxon>Bacteria</taxon>
        <taxon>Bacillati</taxon>
        <taxon>Actinomycetota</taxon>
        <taxon>Actinomycetes</taxon>
        <taxon>Streptosporangiales</taxon>
        <taxon>Streptosporangiaceae</taxon>
        <taxon>Thermocatellispora</taxon>
    </lineage>
</organism>
<accession>A0A840P2Z0</accession>
<dbReference type="Gene3D" id="3.20.20.30">
    <property type="entry name" value="Luciferase-like domain"/>
    <property type="match status" value="1"/>
</dbReference>
<evidence type="ECO:0000313" key="3">
    <source>
        <dbReference type="EMBL" id="MBB5132241.1"/>
    </source>
</evidence>
<dbReference type="SUPFAM" id="SSF51679">
    <property type="entry name" value="Bacterial luciferase-like"/>
    <property type="match status" value="1"/>
</dbReference>
<evidence type="ECO:0000256" key="1">
    <source>
        <dbReference type="ARBA" id="ARBA00023002"/>
    </source>
</evidence>
<dbReference type="PANTHER" id="PTHR43244:SF1">
    <property type="entry name" value="5,10-METHYLENETETRAHYDROMETHANOPTERIN REDUCTASE"/>
    <property type="match status" value="1"/>
</dbReference>
<proteinExistence type="predicted"/>
<keyword evidence="4" id="KW-1185">Reference proteome</keyword>
<gene>
    <name evidence="3" type="ORF">HNP84_001957</name>
</gene>
<dbReference type="GO" id="GO:0016705">
    <property type="term" value="F:oxidoreductase activity, acting on paired donors, with incorporation or reduction of molecular oxygen"/>
    <property type="evidence" value="ECO:0007669"/>
    <property type="project" value="InterPro"/>
</dbReference>
<evidence type="ECO:0000259" key="2">
    <source>
        <dbReference type="Pfam" id="PF00296"/>
    </source>
</evidence>
<keyword evidence="1" id="KW-0560">Oxidoreductase</keyword>
<name>A0A840P2Z0_9ACTN</name>
<dbReference type="RefSeq" id="WP_185049093.1">
    <property type="nucleotide sequence ID" value="NZ_BAABIX010000048.1"/>
</dbReference>
<reference evidence="3 4" key="1">
    <citation type="submission" date="2020-08" db="EMBL/GenBank/DDBJ databases">
        <title>Genomic Encyclopedia of Type Strains, Phase IV (KMG-IV): sequencing the most valuable type-strain genomes for metagenomic binning, comparative biology and taxonomic classification.</title>
        <authorList>
            <person name="Goeker M."/>
        </authorList>
    </citation>
    <scope>NUCLEOTIDE SEQUENCE [LARGE SCALE GENOMIC DNA]</scope>
    <source>
        <strain evidence="3 4">DSM 45615</strain>
    </source>
</reference>
<dbReference type="Pfam" id="PF00296">
    <property type="entry name" value="Bac_luciferase"/>
    <property type="match status" value="1"/>
</dbReference>
<feature type="domain" description="Luciferase-like" evidence="2">
    <location>
        <begin position="4"/>
        <end position="305"/>
    </location>
</feature>
<dbReference type="AlphaFoldDB" id="A0A840P2Z0"/>
<sequence length="337" mass="37723">MALRFGLALMNDFAPHISPSSRIGQMREQVRAARDAGMHSIWVLNHYLGNMATMQPLVTLAALAEHAGEMKLGTNMFILPLRHPVAVAEEFATLDHITGGNVIAGFGMGYRGNEYAAFGIPMEQRVARYEESVELIRRLWRAEPVTFEGEHFTVRGERIGIPPVQPGGPRIWVGAGVHKTGARRAARLGDTWIIPPHAPLEKLVPYLRLHREERERLGRGPADEIVVRRELVLDDDPERARAIGLEAREASTRMYARFEAPDNTDAYRHLKGAGELAETAQGSYLFTDPATAVAALKELEAHGVTYVILRMQWYALEQERVLATLAAFRDHVLPRFR</sequence>
<dbReference type="InterPro" id="IPR036661">
    <property type="entry name" value="Luciferase-like_sf"/>
</dbReference>
<dbReference type="InterPro" id="IPR050564">
    <property type="entry name" value="F420-G6PD/mer"/>
</dbReference>
<dbReference type="InterPro" id="IPR011251">
    <property type="entry name" value="Luciferase-like_dom"/>
</dbReference>
<evidence type="ECO:0000313" key="4">
    <source>
        <dbReference type="Proteomes" id="UP000578449"/>
    </source>
</evidence>
<protein>
    <submittedName>
        <fullName evidence="3">Alkanesulfonate monooxygenase SsuD/methylene tetrahydromethanopterin reductase-like flavin-dependent oxidoreductase (Luciferase family)</fullName>
    </submittedName>
</protein>
<dbReference type="GO" id="GO:0004497">
    <property type="term" value="F:monooxygenase activity"/>
    <property type="evidence" value="ECO:0007669"/>
    <property type="project" value="UniProtKB-KW"/>
</dbReference>
<dbReference type="PANTHER" id="PTHR43244">
    <property type="match status" value="1"/>
</dbReference>
<dbReference type="Proteomes" id="UP000578449">
    <property type="component" value="Unassembled WGS sequence"/>
</dbReference>
<dbReference type="EMBL" id="JACHGN010000004">
    <property type="protein sequence ID" value="MBB5132241.1"/>
    <property type="molecule type" value="Genomic_DNA"/>
</dbReference>